<sequence>MTSTIDTGFSPKLLTGKVGIVTGAGSPHGIGRSLVLSLALAGAYAVYATDLTVANIPSLQEEAKNAGSTCEVHGAILDVTSEEQTVTVLKDIIAKYGRLDFYFANAGFGSYKSLQDTDSKYYDFAISVMQRSFFLALKYGGQAMSSTTNEKKHPGGSIVVTSSMAGVAGAVSDLAYSTAKAAVAHMIKSASVQLSATHVRVNSIAPGFVNTSIAATSFDTMLGRFVVGEKYYYNRIPEPIEIANIGVFLASDLSASVNAQNIVADSGKTTAAFGESIIVSIDPMKPL</sequence>
<evidence type="ECO:0000313" key="4">
    <source>
        <dbReference type="EMBL" id="KAH6884503.1"/>
    </source>
</evidence>
<keyword evidence="5" id="KW-1185">Reference proteome</keyword>
<dbReference type="EMBL" id="JAGPYM010000020">
    <property type="protein sequence ID" value="KAH6884503.1"/>
    <property type="molecule type" value="Genomic_DNA"/>
</dbReference>
<dbReference type="PRINTS" id="PR00081">
    <property type="entry name" value="GDHRDH"/>
</dbReference>
<dbReference type="InterPro" id="IPR020904">
    <property type="entry name" value="Sc_DH/Rdtase_CS"/>
</dbReference>
<evidence type="ECO:0000256" key="3">
    <source>
        <dbReference type="ARBA" id="ARBA00023002"/>
    </source>
</evidence>
<dbReference type="SUPFAM" id="SSF51735">
    <property type="entry name" value="NAD(P)-binding Rossmann-fold domains"/>
    <property type="match status" value="1"/>
</dbReference>
<organism evidence="4 5">
    <name type="scientific">Thelonectria olida</name>
    <dbReference type="NCBI Taxonomy" id="1576542"/>
    <lineage>
        <taxon>Eukaryota</taxon>
        <taxon>Fungi</taxon>
        <taxon>Dikarya</taxon>
        <taxon>Ascomycota</taxon>
        <taxon>Pezizomycotina</taxon>
        <taxon>Sordariomycetes</taxon>
        <taxon>Hypocreomycetidae</taxon>
        <taxon>Hypocreales</taxon>
        <taxon>Nectriaceae</taxon>
        <taxon>Thelonectria</taxon>
    </lineage>
</organism>
<dbReference type="CDD" id="cd05233">
    <property type="entry name" value="SDR_c"/>
    <property type="match status" value="1"/>
</dbReference>
<protein>
    <recommendedName>
        <fullName evidence="6">NAD(P)-binding protein</fullName>
    </recommendedName>
</protein>
<keyword evidence="2" id="KW-0521">NADP</keyword>
<evidence type="ECO:0000313" key="5">
    <source>
        <dbReference type="Proteomes" id="UP000777438"/>
    </source>
</evidence>
<dbReference type="GO" id="GO:0016491">
    <property type="term" value="F:oxidoreductase activity"/>
    <property type="evidence" value="ECO:0007669"/>
    <property type="project" value="UniProtKB-KW"/>
</dbReference>
<dbReference type="Pfam" id="PF13561">
    <property type="entry name" value="adh_short_C2"/>
    <property type="match status" value="1"/>
</dbReference>
<dbReference type="OrthoDB" id="414540at2759"/>
<gene>
    <name evidence="4" type="ORF">B0T10DRAFT_409682</name>
</gene>
<dbReference type="InterPro" id="IPR002347">
    <property type="entry name" value="SDR_fam"/>
</dbReference>
<evidence type="ECO:0000256" key="2">
    <source>
        <dbReference type="ARBA" id="ARBA00022857"/>
    </source>
</evidence>
<dbReference type="PANTHER" id="PTHR24321">
    <property type="entry name" value="DEHYDROGENASES, SHORT CHAIN"/>
    <property type="match status" value="1"/>
</dbReference>
<dbReference type="InterPro" id="IPR036291">
    <property type="entry name" value="NAD(P)-bd_dom_sf"/>
</dbReference>
<dbReference type="Proteomes" id="UP000777438">
    <property type="component" value="Unassembled WGS sequence"/>
</dbReference>
<reference evidence="4 5" key="1">
    <citation type="journal article" date="2021" name="Nat. Commun.">
        <title>Genetic determinants of endophytism in the Arabidopsis root mycobiome.</title>
        <authorList>
            <person name="Mesny F."/>
            <person name="Miyauchi S."/>
            <person name="Thiergart T."/>
            <person name="Pickel B."/>
            <person name="Atanasova L."/>
            <person name="Karlsson M."/>
            <person name="Huettel B."/>
            <person name="Barry K.W."/>
            <person name="Haridas S."/>
            <person name="Chen C."/>
            <person name="Bauer D."/>
            <person name="Andreopoulos W."/>
            <person name="Pangilinan J."/>
            <person name="LaButti K."/>
            <person name="Riley R."/>
            <person name="Lipzen A."/>
            <person name="Clum A."/>
            <person name="Drula E."/>
            <person name="Henrissat B."/>
            <person name="Kohler A."/>
            <person name="Grigoriev I.V."/>
            <person name="Martin F.M."/>
            <person name="Hacquard S."/>
        </authorList>
    </citation>
    <scope>NUCLEOTIDE SEQUENCE [LARGE SCALE GENOMIC DNA]</scope>
    <source>
        <strain evidence="4 5">MPI-CAGE-CH-0241</strain>
    </source>
</reference>
<keyword evidence="3" id="KW-0560">Oxidoreductase</keyword>
<comment type="caution">
    <text evidence="4">The sequence shown here is derived from an EMBL/GenBank/DDBJ whole genome shotgun (WGS) entry which is preliminary data.</text>
</comment>
<name>A0A9P9AMA4_9HYPO</name>
<accession>A0A9P9AMA4</accession>
<dbReference type="Gene3D" id="3.40.50.720">
    <property type="entry name" value="NAD(P)-binding Rossmann-like Domain"/>
    <property type="match status" value="1"/>
</dbReference>
<evidence type="ECO:0008006" key="6">
    <source>
        <dbReference type="Google" id="ProtNLM"/>
    </source>
</evidence>
<dbReference type="AlphaFoldDB" id="A0A9P9AMA4"/>
<dbReference type="PANTHER" id="PTHR24321:SF8">
    <property type="entry name" value="ESTRADIOL 17-BETA-DEHYDROGENASE 8-RELATED"/>
    <property type="match status" value="1"/>
</dbReference>
<dbReference type="PROSITE" id="PS00061">
    <property type="entry name" value="ADH_SHORT"/>
    <property type="match status" value="1"/>
</dbReference>
<evidence type="ECO:0000256" key="1">
    <source>
        <dbReference type="ARBA" id="ARBA00006484"/>
    </source>
</evidence>
<proteinExistence type="inferred from homology"/>
<comment type="similarity">
    <text evidence="1">Belongs to the short-chain dehydrogenases/reductases (SDR) family.</text>
</comment>